<dbReference type="CDD" id="cd02440">
    <property type="entry name" value="AdoMet_MTases"/>
    <property type="match status" value="1"/>
</dbReference>
<dbReference type="Pfam" id="PF08241">
    <property type="entry name" value="Methyltransf_11"/>
    <property type="match status" value="1"/>
</dbReference>
<sequence length="245" mass="27010">MSKIGEKKYLENIGEAGRRHSLEKPFSDDYSGINLASIGAIFSLLPPPPAKILDMGCGGGWTSIFYAKRGYSVLGQDISEDMIDLARENQARQNVGDNLSFVSADYEAGDLDGQFDSVVFFDCLHHAEDERLAIASAYRALKPGGRLITHEPGEGHSTAPGSIEAMQLYGVTEKDMPPHLIIKHGIEAGFSAYRIYPMQHDLVDIFYTSQIPPVFSKNGWRRAKRVLKAAFRPSDRASSIVVMTK</sequence>
<dbReference type="PANTHER" id="PTHR43591">
    <property type="entry name" value="METHYLTRANSFERASE"/>
    <property type="match status" value="1"/>
</dbReference>
<reference evidence="2 3" key="1">
    <citation type="submission" date="2017-08" db="EMBL/GenBank/DDBJ databases">
        <title>Infants hospitalized years apart are colonized by the same room-sourced microbial strains.</title>
        <authorList>
            <person name="Brooks B."/>
            <person name="Olm M.R."/>
            <person name="Firek B.A."/>
            <person name="Baker R."/>
            <person name="Thomas B.C."/>
            <person name="Morowitz M.J."/>
            <person name="Banfield J.F."/>
        </authorList>
    </citation>
    <scope>NUCLEOTIDE SEQUENCE [LARGE SCALE GENOMIC DNA]</scope>
    <source>
        <strain evidence="2">S2_018_000_R2_101</strain>
    </source>
</reference>
<dbReference type="InterPro" id="IPR013216">
    <property type="entry name" value="Methyltransf_11"/>
</dbReference>
<feature type="domain" description="Methyltransferase type 11" evidence="1">
    <location>
        <begin position="53"/>
        <end position="148"/>
    </location>
</feature>
<dbReference type="PANTHER" id="PTHR43591:SF24">
    <property type="entry name" value="2-METHOXY-6-POLYPRENYL-1,4-BENZOQUINOL METHYLASE, MITOCHONDRIAL"/>
    <property type="match status" value="1"/>
</dbReference>
<dbReference type="GO" id="GO:0008757">
    <property type="term" value="F:S-adenosylmethionine-dependent methyltransferase activity"/>
    <property type="evidence" value="ECO:0007669"/>
    <property type="project" value="InterPro"/>
</dbReference>
<dbReference type="Gene3D" id="3.40.50.150">
    <property type="entry name" value="Vaccinia Virus protein VP39"/>
    <property type="match status" value="1"/>
</dbReference>
<comment type="caution">
    <text evidence="2">The sequence shown here is derived from an EMBL/GenBank/DDBJ whole genome shotgun (WGS) entry which is preliminary data.</text>
</comment>
<evidence type="ECO:0000313" key="3">
    <source>
        <dbReference type="Proteomes" id="UP000249066"/>
    </source>
</evidence>
<name>A0A2W5A9W3_9SPHN</name>
<dbReference type="SUPFAM" id="SSF53335">
    <property type="entry name" value="S-adenosyl-L-methionine-dependent methyltransferases"/>
    <property type="match status" value="1"/>
</dbReference>
<evidence type="ECO:0000313" key="2">
    <source>
        <dbReference type="EMBL" id="PZO90032.1"/>
    </source>
</evidence>
<dbReference type="Proteomes" id="UP000249066">
    <property type="component" value="Unassembled WGS sequence"/>
</dbReference>
<dbReference type="InterPro" id="IPR029063">
    <property type="entry name" value="SAM-dependent_MTases_sf"/>
</dbReference>
<protein>
    <recommendedName>
        <fullName evidence="1">Methyltransferase type 11 domain-containing protein</fullName>
    </recommendedName>
</protein>
<accession>A0A2W5A9W3</accession>
<dbReference type="EMBL" id="QFNN01000038">
    <property type="protein sequence ID" value="PZO90032.1"/>
    <property type="molecule type" value="Genomic_DNA"/>
</dbReference>
<gene>
    <name evidence="2" type="ORF">DI623_08155</name>
</gene>
<organism evidence="2 3">
    <name type="scientific">Sphingomonas sanxanigenens</name>
    <dbReference type="NCBI Taxonomy" id="397260"/>
    <lineage>
        <taxon>Bacteria</taxon>
        <taxon>Pseudomonadati</taxon>
        <taxon>Pseudomonadota</taxon>
        <taxon>Alphaproteobacteria</taxon>
        <taxon>Sphingomonadales</taxon>
        <taxon>Sphingomonadaceae</taxon>
        <taxon>Sphingomonas</taxon>
    </lineage>
</organism>
<evidence type="ECO:0000259" key="1">
    <source>
        <dbReference type="Pfam" id="PF08241"/>
    </source>
</evidence>
<dbReference type="AlphaFoldDB" id="A0A2W5A9W3"/>
<proteinExistence type="predicted"/>